<dbReference type="Gene3D" id="3.60.21.10">
    <property type="match status" value="1"/>
</dbReference>
<comment type="similarity">
    <text evidence="4">Belongs to the FBPase class 3 family.</text>
</comment>
<evidence type="ECO:0000313" key="6">
    <source>
        <dbReference type="Proteomes" id="UP000215383"/>
    </source>
</evidence>
<protein>
    <recommendedName>
        <fullName evidence="4">Fructose-1,6-bisphosphatase class 3</fullName>
        <shortName evidence="4">FBPase class 3</shortName>
        <ecNumber evidence="4">3.1.3.11</ecNumber>
    </recommendedName>
    <alternativeName>
        <fullName evidence="4">D-fructose-1,6-bisphosphate 1-phosphohydrolase class 3</fullName>
    </alternativeName>
</protein>
<dbReference type="AlphaFoldDB" id="A0A239TY25"/>
<name>A0A239TY25_9FIRM</name>
<organism evidence="5 6">
    <name type="scientific">Megamonas hypermegale</name>
    <dbReference type="NCBI Taxonomy" id="158847"/>
    <lineage>
        <taxon>Bacteria</taxon>
        <taxon>Bacillati</taxon>
        <taxon>Bacillota</taxon>
        <taxon>Negativicutes</taxon>
        <taxon>Selenomonadales</taxon>
        <taxon>Selenomonadaceae</taxon>
        <taxon>Megamonas</taxon>
    </lineage>
</organism>
<reference evidence="5 6" key="1">
    <citation type="submission" date="2017-06" db="EMBL/GenBank/DDBJ databases">
        <authorList>
            <consortium name="Pathogen Informatics"/>
        </authorList>
    </citation>
    <scope>NUCLEOTIDE SEQUENCE [LARGE SCALE GENOMIC DNA]</scope>
    <source>
        <strain evidence="5 6">NCTC10570</strain>
    </source>
</reference>
<accession>A0A239TY25</accession>
<keyword evidence="3 4" id="KW-0119">Carbohydrate metabolism</keyword>
<keyword evidence="1 4" id="KW-0378">Hydrolase</keyword>
<comment type="catalytic activity">
    <reaction evidence="4">
        <text>beta-D-fructose 1,6-bisphosphate + H2O = beta-D-fructose 6-phosphate + phosphate</text>
        <dbReference type="Rhea" id="RHEA:11064"/>
        <dbReference type="ChEBI" id="CHEBI:15377"/>
        <dbReference type="ChEBI" id="CHEBI:32966"/>
        <dbReference type="ChEBI" id="CHEBI:43474"/>
        <dbReference type="ChEBI" id="CHEBI:57634"/>
        <dbReference type="EC" id="3.1.3.11"/>
    </reaction>
</comment>
<comment type="pathway">
    <text evidence="4">Carbohydrate biosynthesis; gluconeogenesis.</text>
</comment>
<keyword evidence="2 4" id="KW-0464">Manganese</keyword>
<dbReference type="HAMAP" id="MF_01854">
    <property type="entry name" value="FBPase_class3"/>
    <property type="match status" value="1"/>
</dbReference>
<dbReference type="SUPFAM" id="SSF56300">
    <property type="entry name" value="Metallo-dependent phosphatases"/>
    <property type="match status" value="1"/>
</dbReference>
<dbReference type="Proteomes" id="UP000215383">
    <property type="component" value="Chromosome 1"/>
</dbReference>
<dbReference type="InterPro" id="IPR009164">
    <property type="entry name" value="FBPtase_class3"/>
</dbReference>
<dbReference type="EMBL" id="LT906446">
    <property type="protein sequence ID" value="SNV02640.1"/>
    <property type="molecule type" value="Genomic_DNA"/>
</dbReference>
<dbReference type="RefSeq" id="WP_027890576.1">
    <property type="nucleotide sequence ID" value="NZ_LT906446.1"/>
</dbReference>
<dbReference type="GO" id="GO:0006094">
    <property type="term" value="P:gluconeogenesis"/>
    <property type="evidence" value="ECO:0007669"/>
    <property type="project" value="UniProtKB-UniRule"/>
</dbReference>
<dbReference type="GeneID" id="78507640"/>
<proteinExistence type="inferred from homology"/>
<dbReference type="UniPathway" id="UPA00138"/>
<gene>
    <name evidence="4 5" type="primary">fbp</name>
    <name evidence="5" type="ORF">SAMEA4364220_01646</name>
</gene>
<evidence type="ECO:0000256" key="1">
    <source>
        <dbReference type="ARBA" id="ARBA00022801"/>
    </source>
</evidence>
<dbReference type="eggNOG" id="COG3855">
    <property type="taxonomic scope" value="Bacteria"/>
</dbReference>
<evidence type="ECO:0000256" key="3">
    <source>
        <dbReference type="ARBA" id="ARBA00023277"/>
    </source>
</evidence>
<dbReference type="Pfam" id="PF06874">
    <property type="entry name" value="FBPase_2"/>
    <property type="match status" value="1"/>
</dbReference>
<evidence type="ECO:0000313" key="5">
    <source>
        <dbReference type="EMBL" id="SNV02640.1"/>
    </source>
</evidence>
<dbReference type="InterPro" id="IPR029052">
    <property type="entry name" value="Metallo-depent_PP-like"/>
</dbReference>
<dbReference type="EC" id="3.1.3.11" evidence="4"/>
<comment type="cofactor">
    <cofactor evidence="4">
        <name>Mn(2+)</name>
        <dbReference type="ChEBI" id="CHEBI:29035"/>
    </cofactor>
</comment>
<evidence type="ECO:0000256" key="4">
    <source>
        <dbReference type="HAMAP-Rule" id="MF_01854"/>
    </source>
</evidence>
<keyword evidence="6" id="KW-1185">Reference proteome</keyword>
<dbReference type="GO" id="GO:0042132">
    <property type="term" value="F:fructose 1,6-bisphosphate 1-phosphatase activity"/>
    <property type="evidence" value="ECO:0007669"/>
    <property type="project" value="UniProtKB-UniRule"/>
</dbReference>
<evidence type="ECO:0000256" key="2">
    <source>
        <dbReference type="ARBA" id="ARBA00023211"/>
    </source>
</evidence>
<sequence length="631" mass="73194">MDKNRQKYKYLYLLSEKYPNRQSVVTELIRLKAILNLARPTEHFMSDLHGEYESFFHILNNCSGVIKEKVDYLFEKDLTPAQRAEFCTLIYYPREKIMDLKEKKALSPSWYSKNLRLLLKLSRLMSYKYPQSELKNLMPKGYETIILELLTARPNDDAFQEVYFNTILNTLININSGNEYIIAFTIFIKKLAVAHLHIVGDIFDRGQRPDSIIDMLRQHHSVDIQWGNHDILWMGAMCGNEACIATVIRNSVSYNNTAVLEKGYAISLRPLSSLASKLYPDKNLNIAMKRTISIILFKVEGQLIKRNPDFNMESRLLLDKIDYISKYIKINGKSYPVKSPSFPTINPDNPYELTEEEQSVLEEIKSSFHDSTRLRKHIDFLYQKGSVYKAYNNNLLYHGCIPLNEDGTFKRIKINNQTYYGKNYLDFCDKTIRQAYLGLYDQKVIDLMYYFWCGRLSPFSGREFKTFERMYIEDKSTWIEPSDAYYHYCDDENVCNMILEEFSLKTKRGHIINGHVPVKVKEGESPVKANGKTIIIDGGFCKAYHNKTGIAGYTLISNSRGLRLLEHQTCSNIKEALKANQDIESVSCTLELQNYHSSTADTDLGEEIQEQINDIYHLMLAYQNGLIPEKA</sequence>